<dbReference type="RefSeq" id="WP_369170529.1">
    <property type="nucleotide sequence ID" value="NZ_CP163439.1"/>
</dbReference>
<protein>
    <submittedName>
        <fullName evidence="8">GMC family oxidoreductase</fullName>
    </submittedName>
</protein>
<dbReference type="GO" id="GO:0016614">
    <property type="term" value="F:oxidoreductase activity, acting on CH-OH group of donors"/>
    <property type="evidence" value="ECO:0007669"/>
    <property type="project" value="InterPro"/>
</dbReference>
<evidence type="ECO:0000256" key="5">
    <source>
        <dbReference type="ARBA" id="ARBA00023002"/>
    </source>
</evidence>
<dbReference type="SUPFAM" id="SSF51905">
    <property type="entry name" value="FAD/NAD(P)-binding domain"/>
    <property type="match status" value="1"/>
</dbReference>
<comment type="similarity">
    <text evidence="2">Belongs to the GMC oxidoreductase family.</text>
</comment>
<reference evidence="8" key="1">
    <citation type="submission" date="2024-07" db="EMBL/GenBank/DDBJ databases">
        <authorList>
            <person name="Yu S.T."/>
        </authorList>
    </citation>
    <scope>NUCLEOTIDE SEQUENCE</scope>
    <source>
        <strain evidence="8">R28</strain>
    </source>
</reference>
<evidence type="ECO:0000256" key="3">
    <source>
        <dbReference type="ARBA" id="ARBA00022630"/>
    </source>
</evidence>
<dbReference type="InterPro" id="IPR051473">
    <property type="entry name" value="P2Ox-like"/>
</dbReference>
<keyword evidence="5" id="KW-0560">Oxidoreductase</keyword>
<proteinExistence type="inferred from homology"/>
<evidence type="ECO:0000256" key="1">
    <source>
        <dbReference type="ARBA" id="ARBA00001974"/>
    </source>
</evidence>
<dbReference type="AlphaFoldDB" id="A0AB39PZ55"/>
<dbReference type="InterPro" id="IPR007867">
    <property type="entry name" value="GMC_OxRtase_C"/>
</dbReference>
<name>A0AB39PZ55_9ACTN</name>
<comment type="cofactor">
    <cofactor evidence="1">
        <name>FAD</name>
        <dbReference type="ChEBI" id="CHEBI:57692"/>
    </cofactor>
</comment>
<gene>
    <name evidence="8" type="ORF">AB5J49_23175</name>
</gene>
<feature type="domain" description="Glucose-methanol-choline oxidoreductase C-terminal" evidence="7">
    <location>
        <begin position="529"/>
        <end position="674"/>
    </location>
</feature>
<dbReference type="Pfam" id="PF00732">
    <property type="entry name" value="GMC_oxred_N"/>
    <property type="match status" value="1"/>
</dbReference>
<evidence type="ECO:0000259" key="6">
    <source>
        <dbReference type="Pfam" id="PF00732"/>
    </source>
</evidence>
<evidence type="ECO:0000313" key="8">
    <source>
        <dbReference type="EMBL" id="XDQ36010.1"/>
    </source>
</evidence>
<dbReference type="InterPro" id="IPR000172">
    <property type="entry name" value="GMC_OxRdtase_N"/>
</dbReference>
<evidence type="ECO:0000256" key="2">
    <source>
        <dbReference type="ARBA" id="ARBA00010790"/>
    </source>
</evidence>
<dbReference type="Pfam" id="PF05199">
    <property type="entry name" value="GMC_oxred_C"/>
    <property type="match status" value="1"/>
</dbReference>
<organism evidence="8">
    <name type="scientific">Streptomyces sp. R28</name>
    <dbReference type="NCBI Taxonomy" id="3238628"/>
    <lineage>
        <taxon>Bacteria</taxon>
        <taxon>Bacillati</taxon>
        <taxon>Actinomycetota</taxon>
        <taxon>Actinomycetes</taxon>
        <taxon>Kitasatosporales</taxon>
        <taxon>Streptomycetaceae</taxon>
        <taxon>Streptomyces</taxon>
    </lineage>
</organism>
<accession>A0AB39PZ55</accession>
<feature type="domain" description="Glucose-methanol-choline oxidoreductase N-terminal" evidence="6">
    <location>
        <begin position="336"/>
        <end position="429"/>
    </location>
</feature>
<evidence type="ECO:0000256" key="4">
    <source>
        <dbReference type="ARBA" id="ARBA00022827"/>
    </source>
</evidence>
<dbReference type="PANTHER" id="PTHR42784:SF1">
    <property type="entry name" value="PYRANOSE 2-OXIDASE"/>
    <property type="match status" value="1"/>
</dbReference>
<keyword evidence="4" id="KW-0274">FAD</keyword>
<keyword evidence="3" id="KW-0285">Flavoprotein</keyword>
<dbReference type="EMBL" id="CP163439">
    <property type="protein sequence ID" value="XDQ36010.1"/>
    <property type="molecule type" value="Genomic_DNA"/>
</dbReference>
<dbReference type="InterPro" id="IPR036188">
    <property type="entry name" value="FAD/NAD-bd_sf"/>
</dbReference>
<sequence length="687" mass="75577">MSNSAEPQYDLVIVGGGISGAVVAKTVIEAALKKRDEKEQEEEGTGASVKLPHILILEAGRSTALSADKYDTYVEAYHKALIKVPNSPYPASSSAQQPDVLDIRPLHDADGNPVVSEQGYFVQKGPLPFGSDYARSLGGTTLHWLGTTLRMLPNDFKMKTTYSRGVDWPLSYDQLKPYYERAEWDILGVAANVEHQHYPGIEDDDPKKYFKSADTEKFPAGDYSFPMEEIPSSYLDEYFSKRAGDMTIRLPSTTKPTHSFKVKISNTPVARNSTPTRASYKIVGAAGNADRGQRCEGNSSCIPICPVQAKYSALKTLYELIVRFPALQAGEQPGERAAVTIRSQSVATQVVHASGKAAQQDRGEAETKGKVTGITYKTYYDDGTQPTEHTVTARRYVLAANSIENATLLLASEAANSSKQVGKNLMDHPLLLTWGLLPENVGAYRGPGSTSGIPAFRDGTFRKDRTAFRVEIGNWGWNFPENAPYDTVLDLVGGAKDGKAQLYGKALRTRLGEILPRQFRIAWELEQDPEARNCVTIDDRYKDALGKHRPVIQYDLSDYVKASLPWAAEASRQLFAQLGMVDKRKRPEYETGDYTDYKPNPDPDPAQVVYKGQTYWVRGAGHVVGTHRMGTDPSTSVVNSYQRSHDLTNLYVVGCGSMPTLGTSNPTLTMTALALRTGDMIAEELSK</sequence>
<dbReference type="Gene3D" id="3.50.50.60">
    <property type="entry name" value="FAD/NAD(P)-binding domain"/>
    <property type="match status" value="2"/>
</dbReference>
<dbReference type="GO" id="GO:0050660">
    <property type="term" value="F:flavin adenine dinucleotide binding"/>
    <property type="evidence" value="ECO:0007669"/>
    <property type="project" value="InterPro"/>
</dbReference>
<dbReference type="PANTHER" id="PTHR42784">
    <property type="entry name" value="PYRANOSE 2-OXIDASE"/>
    <property type="match status" value="1"/>
</dbReference>
<evidence type="ECO:0000259" key="7">
    <source>
        <dbReference type="Pfam" id="PF05199"/>
    </source>
</evidence>